<dbReference type="EMBL" id="BMPP01000003">
    <property type="protein sequence ID" value="GGK18866.1"/>
    <property type="molecule type" value="Genomic_DNA"/>
</dbReference>
<comment type="caution">
    <text evidence="1">The sequence shown here is derived from an EMBL/GenBank/DDBJ whole genome shotgun (WGS) entry which is preliminary data.</text>
</comment>
<sequence>MARVVRLELDVDFQGAVLKHLQYLLEAWQAFGAVVQADGLKLREGSLSDRASPISRSLQRGVMNHDYLIIRSQMDVKLDPVSASCQESAKAFEGVLGPEVT</sequence>
<name>A0ABQ2EP49_9DEIO</name>
<proteinExistence type="predicted"/>
<dbReference type="Proteomes" id="UP000647587">
    <property type="component" value="Unassembled WGS sequence"/>
</dbReference>
<organism evidence="1 2">
    <name type="scientific">Deinococcus malanensis</name>
    <dbReference type="NCBI Taxonomy" id="1706855"/>
    <lineage>
        <taxon>Bacteria</taxon>
        <taxon>Thermotogati</taxon>
        <taxon>Deinococcota</taxon>
        <taxon>Deinococci</taxon>
        <taxon>Deinococcales</taxon>
        <taxon>Deinococcaceae</taxon>
        <taxon>Deinococcus</taxon>
    </lineage>
</organism>
<protein>
    <submittedName>
        <fullName evidence="1">Uncharacterized protein</fullName>
    </submittedName>
</protein>
<keyword evidence="2" id="KW-1185">Reference proteome</keyword>
<accession>A0ABQ2EP49</accession>
<evidence type="ECO:0000313" key="2">
    <source>
        <dbReference type="Proteomes" id="UP000647587"/>
    </source>
</evidence>
<evidence type="ECO:0000313" key="1">
    <source>
        <dbReference type="EMBL" id="GGK18866.1"/>
    </source>
</evidence>
<gene>
    <name evidence="1" type="ORF">GCM10008955_10320</name>
</gene>
<reference evidence="2" key="1">
    <citation type="journal article" date="2019" name="Int. J. Syst. Evol. Microbiol.">
        <title>The Global Catalogue of Microorganisms (GCM) 10K type strain sequencing project: providing services to taxonomists for standard genome sequencing and annotation.</title>
        <authorList>
            <consortium name="The Broad Institute Genomics Platform"/>
            <consortium name="The Broad Institute Genome Sequencing Center for Infectious Disease"/>
            <person name="Wu L."/>
            <person name="Ma J."/>
        </authorList>
    </citation>
    <scope>NUCLEOTIDE SEQUENCE [LARGE SCALE GENOMIC DNA]</scope>
    <source>
        <strain evidence="2">JCM 30331</strain>
    </source>
</reference>